<dbReference type="PANTHER" id="PTHR15077:SF9">
    <property type="entry name" value="C-TERMINAL OF ROC (COR) DOMAIN-CONTAINING PROTEIN"/>
    <property type="match status" value="1"/>
</dbReference>
<dbReference type="AlphaFoldDB" id="A0A8K0AC40"/>
<dbReference type="Proteomes" id="UP000838412">
    <property type="component" value="Chromosome 8"/>
</dbReference>
<keyword evidence="4" id="KW-1185">Reference proteome</keyword>
<dbReference type="PROSITE" id="PS50017">
    <property type="entry name" value="DEATH_DOMAIN"/>
    <property type="match status" value="1"/>
</dbReference>
<proteinExistence type="predicted"/>
<dbReference type="Pfam" id="PF00531">
    <property type="entry name" value="Death"/>
    <property type="match status" value="1"/>
</dbReference>
<feature type="chain" id="PRO_5035466426" evidence="1">
    <location>
        <begin position="19"/>
        <end position="300"/>
    </location>
</feature>
<dbReference type="GO" id="GO:0007165">
    <property type="term" value="P:signal transduction"/>
    <property type="evidence" value="ECO:0007669"/>
    <property type="project" value="InterPro"/>
</dbReference>
<evidence type="ECO:0000259" key="2">
    <source>
        <dbReference type="PROSITE" id="PS50017"/>
    </source>
</evidence>
<evidence type="ECO:0000313" key="3">
    <source>
        <dbReference type="EMBL" id="CAH1271968.1"/>
    </source>
</evidence>
<reference evidence="3" key="1">
    <citation type="submission" date="2022-01" db="EMBL/GenBank/DDBJ databases">
        <authorList>
            <person name="Braso-Vives M."/>
        </authorList>
    </citation>
    <scope>NUCLEOTIDE SEQUENCE</scope>
</reference>
<dbReference type="InterPro" id="IPR000488">
    <property type="entry name" value="Death_dom"/>
</dbReference>
<dbReference type="EMBL" id="OV696693">
    <property type="protein sequence ID" value="CAH1271968.1"/>
    <property type="molecule type" value="Genomic_DNA"/>
</dbReference>
<dbReference type="SUPFAM" id="SSF47986">
    <property type="entry name" value="DEATH domain"/>
    <property type="match status" value="1"/>
</dbReference>
<evidence type="ECO:0000313" key="4">
    <source>
        <dbReference type="Proteomes" id="UP000838412"/>
    </source>
</evidence>
<feature type="domain" description="Death" evidence="2">
    <location>
        <begin position="31"/>
        <end position="107"/>
    </location>
</feature>
<dbReference type="PANTHER" id="PTHR15077">
    <property type="entry name" value="FAS-ASSOCIATING DEATH DOMAIN-CONTAINING PROTEIN FADD"/>
    <property type="match status" value="1"/>
</dbReference>
<feature type="signal peptide" evidence="1">
    <location>
        <begin position="1"/>
        <end position="18"/>
    </location>
</feature>
<dbReference type="CDD" id="cd01670">
    <property type="entry name" value="Death"/>
    <property type="match status" value="1"/>
</dbReference>
<organism evidence="3 4">
    <name type="scientific">Branchiostoma lanceolatum</name>
    <name type="common">Common lancelet</name>
    <name type="synonym">Amphioxus lanceolatum</name>
    <dbReference type="NCBI Taxonomy" id="7740"/>
    <lineage>
        <taxon>Eukaryota</taxon>
        <taxon>Metazoa</taxon>
        <taxon>Chordata</taxon>
        <taxon>Cephalochordata</taxon>
        <taxon>Leptocardii</taxon>
        <taxon>Amphioxiformes</taxon>
        <taxon>Branchiostomatidae</taxon>
        <taxon>Branchiostoma</taxon>
    </lineage>
</organism>
<dbReference type="Gene3D" id="1.10.533.10">
    <property type="entry name" value="Death Domain, Fas"/>
    <property type="match status" value="1"/>
</dbReference>
<dbReference type="OrthoDB" id="10056483at2759"/>
<dbReference type="InterPro" id="IPR011029">
    <property type="entry name" value="DEATH-like_dom_sf"/>
</dbReference>
<name>A0A8K0AC40_BRALA</name>
<gene>
    <name evidence="3" type="primary">Hypp4742</name>
    <name evidence="3" type="ORF">BLAG_LOCUS23771</name>
</gene>
<sequence>MWTLFLLCLCHSVSVALQRERKVDSKQVFFVKTHAASSWKDIAGHLGFDYDTIKVFDMKHWDPRDSCWEMLHEWTKHKKSAATEDELYKALVEAERRDVAERLHQACLCIQKKESLIMRKRTPIYLDGQLCRVLMRNVPEETCMQLRLQRAAQWVRPHLEYSATVWDPYTTKGIQAVEAVQRRAARVTLNDYRQTSSVTQMLNDLQWTLLSERRRNARLTFFYKLVNNLININTDSLLKPAQGRTRGSHTLKFQPLYARTDSYKYSYFPRTIPEWNALPGAVVTAPTVESFRARLEACPP</sequence>
<evidence type="ECO:0000256" key="1">
    <source>
        <dbReference type="SAM" id="SignalP"/>
    </source>
</evidence>
<protein>
    <submittedName>
        <fullName evidence="3">Hypp4742 protein</fullName>
    </submittedName>
</protein>
<keyword evidence="1" id="KW-0732">Signal</keyword>
<dbReference type="InterPro" id="IPR016729">
    <property type="entry name" value="FADD"/>
</dbReference>
<accession>A0A8K0AC40</accession>